<feature type="domain" description="Bacterial bifunctional deaminase-reductase C-terminal" evidence="1">
    <location>
        <begin position="2"/>
        <end position="170"/>
    </location>
</feature>
<organism evidence="2 3">
    <name type="scientific">Catenulispora acidiphila (strain DSM 44928 / JCM 14897 / NBRC 102108 / NRRL B-24433 / ID139908)</name>
    <dbReference type="NCBI Taxonomy" id="479433"/>
    <lineage>
        <taxon>Bacteria</taxon>
        <taxon>Bacillati</taxon>
        <taxon>Actinomycetota</taxon>
        <taxon>Actinomycetes</taxon>
        <taxon>Catenulisporales</taxon>
        <taxon>Catenulisporaceae</taxon>
        <taxon>Catenulispora</taxon>
    </lineage>
</organism>
<gene>
    <name evidence="2" type="ordered locus">Caci_7425</name>
</gene>
<dbReference type="InterPro" id="IPR002734">
    <property type="entry name" value="RibDG_C"/>
</dbReference>
<proteinExistence type="predicted"/>
<dbReference type="PANTHER" id="PTHR38011">
    <property type="entry name" value="DIHYDROFOLATE REDUCTASE FAMILY PROTEIN (AFU_ORTHOLOGUE AFUA_8G06820)"/>
    <property type="match status" value="1"/>
</dbReference>
<dbReference type="EMBL" id="CP001700">
    <property type="protein sequence ID" value="ACU76251.1"/>
    <property type="molecule type" value="Genomic_DNA"/>
</dbReference>
<evidence type="ECO:0000313" key="2">
    <source>
        <dbReference type="EMBL" id="ACU76251.1"/>
    </source>
</evidence>
<keyword evidence="3" id="KW-1185">Reference proteome</keyword>
<dbReference type="Gene3D" id="3.40.430.10">
    <property type="entry name" value="Dihydrofolate Reductase, subunit A"/>
    <property type="match status" value="1"/>
</dbReference>
<dbReference type="SUPFAM" id="SSF53597">
    <property type="entry name" value="Dihydrofolate reductase-like"/>
    <property type="match status" value="1"/>
</dbReference>
<dbReference type="eggNOG" id="COG0262">
    <property type="taxonomic scope" value="Bacteria"/>
</dbReference>
<dbReference type="STRING" id="479433.Caci_7425"/>
<dbReference type="KEGG" id="cai:Caci_7425"/>
<dbReference type="HOGENOM" id="CLU_043966_1_3_11"/>
<dbReference type="Proteomes" id="UP000000851">
    <property type="component" value="Chromosome"/>
</dbReference>
<evidence type="ECO:0000313" key="3">
    <source>
        <dbReference type="Proteomes" id="UP000000851"/>
    </source>
</evidence>
<dbReference type="InParanoid" id="C7Q9T2"/>
<dbReference type="GO" id="GO:0009231">
    <property type="term" value="P:riboflavin biosynthetic process"/>
    <property type="evidence" value="ECO:0007669"/>
    <property type="project" value="InterPro"/>
</dbReference>
<dbReference type="PANTHER" id="PTHR38011:SF2">
    <property type="entry name" value="BIFUNCTIONAL DEAMINASE-REDUCTASE DOMAIN PROTEIN"/>
    <property type="match status" value="1"/>
</dbReference>
<evidence type="ECO:0000259" key="1">
    <source>
        <dbReference type="Pfam" id="PF01872"/>
    </source>
</evidence>
<sequence length="178" mass="19523">MRKLIVSSLVTADGIHGDPHLWAGEYSDEEAATAWLDALIKSDAFLMGKNTYELFAQMWGDPQGPYLQRMYDMPKYVYSSTLTKADWNNTTIVSGDPVAAVRELKTQGDGDLMVYGYGRLGQSLLENGLVDELHVVVNPVVLGTGTPLFRQGKRVNLRLESVSQRGNGVATLVYVPAA</sequence>
<dbReference type="InterPro" id="IPR024072">
    <property type="entry name" value="DHFR-like_dom_sf"/>
</dbReference>
<dbReference type="GO" id="GO:0008703">
    <property type="term" value="F:5-amino-6-(5-phosphoribosylamino)uracil reductase activity"/>
    <property type="evidence" value="ECO:0007669"/>
    <property type="project" value="InterPro"/>
</dbReference>
<protein>
    <submittedName>
        <fullName evidence="2">Bifunctional deaminase-reductase domain protein</fullName>
    </submittedName>
</protein>
<name>C7Q9T2_CATAD</name>
<dbReference type="Pfam" id="PF01872">
    <property type="entry name" value="RibD_C"/>
    <property type="match status" value="1"/>
</dbReference>
<dbReference type="AlphaFoldDB" id="C7Q9T2"/>
<dbReference type="InterPro" id="IPR050765">
    <property type="entry name" value="Riboflavin_Biosynth_HTPR"/>
</dbReference>
<accession>C7Q9T2</accession>
<dbReference type="OrthoDB" id="3471498at2"/>
<reference evidence="2 3" key="1">
    <citation type="journal article" date="2009" name="Stand. Genomic Sci.">
        <title>Complete genome sequence of Catenulispora acidiphila type strain (ID 139908).</title>
        <authorList>
            <person name="Copeland A."/>
            <person name="Lapidus A."/>
            <person name="Glavina Del Rio T."/>
            <person name="Nolan M."/>
            <person name="Lucas S."/>
            <person name="Chen F."/>
            <person name="Tice H."/>
            <person name="Cheng J.F."/>
            <person name="Bruce D."/>
            <person name="Goodwin L."/>
            <person name="Pitluck S."/>
            <person name="Mikhailova N."/>
            <person name="Pati A."/>
            <person name="Ivanova N."/>
            <person name="Mavromatis K."/>
            <person name="Chen A."/>
            <person name="Palaniappan K."/>
            <person name="Chain P."/>
            <person name="Land M."/>
            <person name="Hauser L."/>
            <person name="Chang Y.J."/>
            <person name="Jeffries C.D."/>
            <person name="Chertkov O."/>
            <person name="Brettin T."/>
            <person name="Detter J.C."/>
            <person name="Han C."/>
            <person name="Ali Z."/>
            <person name="Tindall B.J."/>
            <person name="Goker M."/>
            <person name="Bristow J."/>
            <person name="Eisen J.A."/>
            <person name="Markowitz V."/>
            <person name="Hugenholtz P."/>
            <person name="Kyrpides N.C."/>
            <person name="Klenk H.P."/>
        </authorList>
    </citation>
    <scope>NUCLEOTIDE SEQUENCE [LARGE SCALE GENOMIC DNA]</scope>
    <source>
        <strain evidence="3">DSM 44928 / JCM 14897 / NBRC 102108 / NRRL B-24433 / ID139908</strain>
    </source>
</reference>
<dbReference type="RefSeq" id="WP_015795979.1">
    <property type="nucleotide sequence ID" value="NC_013131.1"/>
</dbReference>